<dbReference type="GO" id="GO:0003700">
    <property type="term" value="F:DNA-binding transcription factor activity"/>
    <property type="evidence" value="ECO:0007669"/>
    <property type="project" value="TreeGrafter"/>
</dbReference>
<evidence type="ECO:0000256" key="1">
    <source>
        <dbReference type="ARBA" id="ARBA00023015"/>
    </source>
</evidence>
<dbReference type="HOGENOM" id="CLU_037628_6_4_5"/>
<dbReference type="PANTHER" id="PTHR30146:SF153">
    <property type="entry name" value="LACTOSE OPERON REPRESSOR"/>
    <property type="match status" value="1"/>
</dbReference>
<evidence type="ECO:0000259" key="4">
    <source>
        <dbReference type="PROSITE" id="PS50932"/>
    </source>
</evidence>
<accession>B0T0C6</accession>
<sequence length="341" mass="37127">MSSKVTIHEVARMSGVSIKTVSRVLNREPNVKNDTRTRVQEAVAALNYRPNISARSLAGSKAYLIGVFFDNPSPAYVTDVQLGAIARCREEGYHLIVEPLDSTGDVAAQVEPMLHTLRMDGVILTPPVCDNVAVLDVLEAEGVPYVRLSPDQDLDRSAHVRMDDVRAAYEMTAHLISLGHTDIGFIKGHPEHGASHLRYEGYVAAMKEHGHAVREEHVEQGWFSFRSGFEAAERLLERADRPTAIFASNDDMALGVMAVANRLRLEVPQTLSVAGFDDTPGAKVVWPQLTTVRQPIQAMAAAAADLLLNGAIRAEGDAPPSRLLDFELVLRESTGPVPPTA</sequence>
<dbReference type="SMART" id="SM00354">
    <property type="entry name" value="HTH_LACI"/>
    <property type="match status" value="1"/>
</dbReference>
<organism evidence="5">
    <name type="scientific">Caulobacter sp. (strain K31)</name>
    <dbReference type="NCBI Taxonomy" id="366602"/>
    <lineage>
        <taxon>Bacteria</taxon>
        <taxon>Pseudomonadati</taxon>
        <taxon>Pseudomonadota</taxon>
        <taxon>Alphaproteobacteria</taxon>
        <taxon>Caulobacterales</taxon>
        <taxon>Caulobacteraceae</taxon>
        <taxon>Caulobacter</taxon>
    </lineage>
</organism>
<dbReference type="PANTHER" id="PTHR30146">
    <property type="entry name" value="LACI-RELATED TRANSCRIPTIONAL REPRESSOR"/>
    <property type="match status" value="1"/>
</dbReference>
<dbReference type="KEGG" id="cak:Caul_1442"/>
<dbReference type="Pfam" id="PF00356">
    <property type="entry name" value="LacI"/>
    <property type="match status" value="1"/>
</dbReference>
<name>B0T0C6_CAUSK</name>
<dbReference type="GO" id="GO:0008784">
    <property type="term" value="F:alanine racemase activity"/>
    <property type="evidence" value="ECO:0007669"/>
    <property type="project" value="UniProtKB-EC"/>
</dbReference>
<dbReference type="AlphaFoldDB" id="B0T0C6"/>
<dbReference type="STRING" id="366602.Caul_1442"/>
<dbReference type="SUPFAM" id="SSF53822">
    <property type="entry name" value="Periplasmic binding protein-like I"/>
    <property type="match status" value="1"/>
</dbReference>
<gene>
    <name evidence="5" type="ordered locus">Caul_1442</name>
</gene>
<dbReference type="CDD" id="cd01545">
    <property type="entry name" value="PBP1_SalR"/>
    <property type="match status" value="1"/>
</dbReference>
<dbReference type="PRINTS" id="PR00036">
    <property type="entry name" value="HTHLACI"/>
</dbReference>
<dbReference type="InterPro" id="IPR046335">
    <property type="entry name" value="LacI/GalR-like_sensor"/>
</dbReference>
<dbReference type="eggNOG" id="COG1609">
    <property type="taxonomic scope" value="Bacteria"/>
</dbReference>
<dbReference type="PROSITE" id="PS50932">
    <property type="entry name" value="HTH_LACI_2"/>
    <property type="match status" value="1"/>
</dbReference>
<feature type="domain" description="HTH lacI-type" evidence="4">
    <location>
        <begin position="5"/>
        <end position="59"/>
    </location>
</feature>
<dbReference type="Gene3D" id="1.10.260.40">
    <property type="entry name" value="lambda repressor-like DNA-binding domains"/>
    <property type="match status" value="1"/>
</dbReference>
<keyword evidence="3" id="KW-0804">Transcription</keyword>
<dbReference type="InterPro" id="IPR000843">
    <property type="entry name" value="HTH_LacI"/>
</dbReference>
<keyword evidence="1" id="KW-0805">Transcription regulation</keyword>
<dbReference type="EMBL" id="CP000927">
    <property type="protein sequence ID" value="ABZ70572.1"/>
    <property type="molecule type" value="Genomic_DNA"/>
</dbReference>
<dbReference type="EC" id="5.1.1.1" evidence="5"/>
<dbReference type="InterPro" id="IPR010982">
    <property type="entry name" value="Lambda_DNA-bd_dom_sf"/>
</dbReference>
<protein>
    <submittedName>
        <fullName evidence="5">Transcriptional regulator, LacI family</fullName>
        <ecNumber evidence="5">5.1.1.1</ecNumber>
    </submittedName>
</protein>
<evidence type="ECO:0000313" key="5">
    <source>
        <dbReference type="EMBL" id="ABZ70572.1"/>
    </source>
</evidence>
<evidence type="ECO:0000256" key="3">
    <source>
        <dbReference type="ARBA" id="ARBA00023163"/>
    </source>
</evidence>
<keyword evidence="5" id="KW-0413">Isomerase</keyword>
<reference evidence="5" key="1">
    <citation type="submission" date="2008-01" db="EMBL/GenBank/DDBJ databases">
        <title>Complete sequence of chromosome of Caulobacter sp. K31.</title>
        <authorList>
            <consortium name="US DOE Joint Genome Institute"/>
            <person name="Copeland A."/>
            <person name="Lucas S."/>
            <person name="Lapidus A."/>
            <person name="Barry K."/>
            <person name="Glavina del Rio T."/>
            <person name="Dalin E."/>
            <person name="Tice H."/>
            <person name="Pitluck S."/>
            <person name="Bruce D."/>
            <person name="Goodwin L."/>
            <person name="Thompson L.S."/>
            <person name="Brettin T."/>
            <person name="Detter J.C."/>
            <person name="Han C."/>
            <person name="Schmutz J."/>
            <person name="Larimer F."/>
            <person name="Land M."/>
            <person name="Hauser L."/>
            <person name="Kyrpides N."/>
            <person name="Kim E."/>
            <person name="Stephens C."/>
            <person name="Richardson P."/>
        </authorList>
    </citation>
    <scope>NUCLEOTIDE SEQUENCE [LARGE SCALE GENOMIC DNA]</scope>
    <source>
        <strain evidence="5">K31</strain>
    </source>
</reference>
<dbReference type="InterPro" id="IPR028082">
    <property type="entry name" value="Peripla_BP_I"/>
</dbReference>
<dbReference type="Gene3D" id="3.40.50.2300">
    <property type="match status" value="2"/>
</dbReference>
<dbReference type="CDD" id="cd01392">
    <property type="entry name" value="HTH_LacI"/>
    <property type="match status" value="1"/>
</dbReference>
<dbReference type="SUPFAM" id="SSF47413">
    <property type="entry name" value="lambda repressor-like DNA-binding domains"/>
    <property type="match status" value="1"/>
</dbReference>
<proteinExistence type="predicted"/>
<dbReference type="OrthoDB" id="128688at2"/>
<dbReference type="GO" id="GO:0000976">
    <property type="term" value="F:transcription cis-regulatory region binding"/>
    <property type="evidence" value="ECO:0007669"/>
    <property type="project" value="TreeGrafter"/>
</dbReference>
<dbReference type="PROSITE" id="PS00356">
    <property type="entry name" value="HTH_LACI_1"/>
    <property type="match status" value="1"/>
</dbReference>
<evidence type="ECO:0000256" key="2">
    <source>
        <dbReference type="ARBA" id="ARBA00023125"/>
    </source>
</evidence>
<keyword evidence="2" id="KW-0238">DNA-binding</keyword>
<dbReference type="Pfam" id="PF13377">
    <property type="entry name" value="Peripla_BP_3"/>
    <property type="match status" value="1"/>
</dbReference>